<keyword evidence="8" id="KW-1185">Reference proteome</keyword>
<feature type="transmembrane region" description="Helical" evidence="5">
    <location>
        <begin position="282"/>
        <end position="299"/>
    </location>
</feature>
<dbReference type="Pfam" id="PF01699">
    <property type="entry name" value="Na_Ca_ex"/>
    <property type="match status" value="2"/>
</dbReference>
<reference evidence="7 8" key="1">
    <citation type="submission" date="2016-03" db="EMBL/GenBank/DDBJ databases">
        <title>Genome sequence of Nesiotobacter sp. nov., a moderately halophilic alphaproteobacterium isolated from the Yellow Sea, China.</title>
        <authorList>
            <person name="Zhang G."/>
            <person name="Zhang R."/>
        </authorList>
    </citation>
    <scope>NUCLEOTIDE SEQUENCE [LARGE SCALE GENOMIC DNA]</scope>
    <source>
        <strain evidence="7 8">WB1-6</strain>
    </source>
</reference>
<evidence type="ECO:0000256" key="5">
    <source>
        <dbReference type="SAM" id="Phobius"/>
    </source>
</evidence>
<dbReference type="GO" id="GO:0008273">
    <property type="term" value="F:calcium, potassium:sodium antiporter activity"/>
    <property type="evidence" value="ECO:0007669"/>
    <property type="project" value="TreeGrafter"/>
</dbReference>
<keyword evidence="3 5" id="KW-1133">Transmembrane helix</keyword>
<feature type="domain" description="Sodium/calcium exchanger membrane region" evidence="6">
    <location>
        <begin position="183"/>
        <end position="324"/>
    </location>
</feature>
<feature type="transmembrane region" description="Helical" evidence="5">
    <location>
        <begin position="68"/>
        <end position="92"/>
    </location>
</feature>
<proteinExistence type="predicted"/>
<dbReference type="NCBIfam" id="TIGR00367">
    <property type="entry name" value="calcium/sodium antiporter"/>
    <property type="match status" value="1"/>
</dbReference>
<evidence type="ECO:0000313" key="7">
    <source>
        <dbReference type="EMBL" id="OKL45488.1"/>
    </source>
</evidence>
<feature type="transmembrane region" description="Helical" evidence="5">
    <location>
        <begin position="180"/>
        <end position="200"/>
    </location>
</feature>
<protein>
    <submittedName>
        <fullName evidence="7">Sodium:proton exchanger</fullName>
    </submittedName>
</protein>
<accession>A0A1U7JLC3</accession>
<feature type="transmembrane region" description="Helical" evidence="5">
    <location>
        <begin position="35"/>
        <end position="56"/>
    </location>
</feature>
<feature type="transmembrane region" description="Helical" evidence="5">
    <location>
        <begin position="104"/>
        <end position="124"/>
    </location>
</feature>
<dbReference type="AlphaFoldDB" id="A0A1U7JLC3"/>
<evidence type="ECO:0000256" key="2">
    <source>
        <dbReference type="ARBA" id="ARBA00022692"/>
    </source>
</evidence>
<keyword evidence="2 5" id="KW-0812">Transmembrane</keyword>
<dbReference type="GO" id="GO:0005886">
    <property type="term" value="C:plasma membrane"/>
    <property type="evidence" value="ECO:0007669"/>
    <property type="project" value="TreeGrafter"/>
</dbReference>
<dbReference type="InterPro" id="IPR044880">
    <property type="entry name" value="NCX_ion-bd_dom_sf"/>
</dbReference>
<dbReference type="PANTHER" id="PTHR10846">
    <property type="entry name" value="SODIUM/POTASSIUM/CALCIUM EXCHANGER"/>
    <property type="match status" value="1"/>
</dbReference>
<dbReference type="InterPro" id="IPR004481">
    <property type="entry name" value="K/Na/Ca-exchanger"/>
</dbReference>
<evidence type="ECO:0000256" key="3">
    <source>
        <dbReference type="ARBA" id="ARBA00022989"/>
    </source>
</evidence>
<keyword evidence="4 5" id="KW-0472">Membrane</keyword>
<dbReference type="GO" id="GO:0006874">
    <property type="term" value="P:intracellular calcium ion homeostasis"/>
    <property type="evidence" value="ECO:0007669"/>
    <property type="project" value="TreeGrafter"/>
</dbReference>
<feature type="domain" description="Sodium/calcium exchanger membrane region" evidence="6">
    <location>
        <begin position="5"/>
        <end position="143"/>
    </location>
</feature>
<evidence type="ECO:0000259" key="6">
    <source>
        <dbReference type="Pfam" id="PF01699"/>
    </source>
</evidence>
<feature type="transmembrane region" description="Helical" evidence="5">
    <location>
        <begin position="247"/>
        <end position="270"/>
    </location>
</feature>
<dbReference type="EMBL" id="LVVZ01000005">
    <property type="protein sequence ID" value="OKL45488.1"/>
    <property type="molecule type" value="Genomic_DNA"/>
</dbReference>
<feature type="transmembrane region" description="Helical" evidence="5">
    <location>
        <begin position="130"/>
        <end position="147"/>
    </location>
</feature>
<dbReference type="RefSeq" id="WP_028480016.1">
    <property type="nucleotide sequence ID" value="NZ_LVVZ01000005.1"/>
</dbReference>
<dbReference type="Gene3D" id="1.20.1420.30">
    <property type="entry name" value="NCX, central ion-binding region"/>
    <property type="match status" value="1"/>
</dbReference>
<feature type="transmembrane region" description="Helical" evidence="5">
    <location>
        <begin position="6"/>
        <end position="23"/>
    </location>
</feature>
<dbReference type="Proteomes" id="UP000185783">
    <property type="component" value="Unassembled WGS sequence"/>
</dbReference>
<evidence type="ECO:0000256" key="1">
    <source>
        <dbReference type="ARBA" id="ARBA00004141"/>
    </source>
</evidence>
<evidence type="ECO:0000313" key="8">
    <source>
        <dbReference type="Proteomes" id="UP000185783"/>
    </source>
</evidence>
<feature type="transmembrane region" description="Helical" evidence="5">
    <location>
        <begin position="308"/>
        <end position="327"/>
    </location>
</feature>
<comment type="caution">
    <text evidence="7">The sequence shown here is derived from an EMBL/GenBank/DDBJ whole genome shotgun (WGS) entry which is preliminary data.</text>
</comment>
<comment type="subcellular location">
    <subcellularLocation>
        <location evidence="1">Membrane</location>
        <topology evidence="1">Multi-pass membrane protein</topology>
    </subcellularLocation>
</comment>
<dbReference type="STRING" id="197461.A3843_04010"/>
<dbReference type="InterPro" id="IPR004837">
    <property type="entry name" value="NaCa_Exmemb"/>
</dbReference>
<name>A0A1U7JLC3_9HYPH</name>
<sequence length="329" mass="34150">MFIAYLSLVGGLAALIFAGDFLVRGSVGIAKMLGIPSLVIGLTIVAFGTSAPELVISLNAALQGNGGIAIGNVVGSNIANVLLVMGLPALLAPTPCDEKGATRNAVFMVGVSLIFIGLCFHGILDFWTGVVLVSMLAGFLLWSAHTAHQHRKTMKAATGNRDLELEELGDVDVESIPENALLSFGYVFIGLVGLPIGAHYTVEGAVVLASAWGVSDAVIGLTVVALGTSLPELATTLMAAVRQHAAVALGNVIGSNLFNILAILGITSLIAPIPVPEQILEMDIWVMLGCAILLLIFAMRRMCLGRGLGLLLTAGYISYIYGVFALGKI</sequence>
<dbReference type="GO" id="GO:0005262">
    <property type="term" value="F:calcium channel activity"/>
    <property type="evidence" value="ECO:0007669"/>
    <property type="project" value="TreeGrafter"/>
</dbReference>
<evidence type="ECO:0000256" key="4">
    <source>
        <dbReference type="ARBA" id="ARBA00023136"/>
    </source>
</evidence>
<gene>
    <name evidence="7" type="ORF">A3843_04010</name>
</gene>
<dbReference type="PANTHER" id="PTHR10846:SF8">
    <property type="entry name" value="INNER MEMBRANE PROTEIN YRBG"/>
    <property type="match status" value="1"/>
</dbReference>
<organism evidence="7 8">
    <name type="scientific">Pseudovibrio exalbescens</name>
    <dbReference type="NCBI Taxonomy" id="197461"/>
    <lineage>
        <taxon>Bacteria</taxon>
        <taxon>Pseudomonadati</taxon>
        <taxon>Pseudomonadota</taxon>
        <taxon>Alphaproteobacteria</taxon>
        <taxon>Hyphomicrobiales</taxon>
        <taxon>Stappiaceae</taxon>
        <taxon>Pseudovibrio</taxon>
    </lineage>
</organism>